<feature type="domain" description="HTH araC/xylS-type" evidence="4">
    <location>
        <begin position="219"/>
        <end position="320"/>
    </location>
</feature>
<dbReference type="Gene3D" id="1.10.10.60">
    <property type="entry name" value="Homeodomain-like"/>
    <property type="match status" value="1"/>
</dbReference>
<proteinExistence type="predicted"/>
<dbReference type="PRINTS" id="PR00032">
    <property type="entry name" value="HTHARAC"/>
</dbReference>
<dbReference type="Proteomes" id="UP001049518">
    <property type="component" value="Chromosome"/>
</dbReference>
<sequence>MITTVFNGADYEAGDRFDAWCDLVGGMPCPYQVRSEHAADYGFTLRMARLGAATVAHTVVPSIHAIRTPRMIRQAEEGVYSLELCRGGRIGAEQSGREVEAIVGQWIVQDSCRPHSLWSLARGHRGADAFGLAIPKSVLGLDETTVAPLLAGPLPGDSGVGGLLTGMIGRILREPGAFGPADGPRLGEVLGDLLAAMLAHELDATRLLPEETHSRALTLRIQAFVLAHLGDRDLTPTTIAAAHHISVGYLHRLFRRDGRTVAGWIRTQRLERARRDLADPAQYATPVQALAARWGFAHASDFSRAFRRAYGTSPRDYRESTHG</sequence>
<dbReference type="InterPro" id="IPR035418">
    <property type="entry name" value="AraC-bd_2"/>
</dbReference>
<dbReference type="PANTHER" id="PTHR46796:SF6">
    <property type="entry name" value="ARAC SUBFAMILY"/>
    <property type="match status" value="1"/>
</dbReference>
<reference evidence="5" key="1">
    <citation type="submission" date="2020-07" db="EMBL/GenBank/DDBJ databases">
        <authorList>
            <person name="Tarantini F.S."/>
            <person name="Hong K.W."/>
            <person name="Chan K.G."/>
        </authorList>
    </citation>
    <scope>NUCLEOTIDE SEQUENCE</scope>
    <source>
        <strain evidence="5">32-07</strain>
    </source>
</reference>
<evidence type="ECO:0000256" key="2">
    <source>
        <dbReference type="ARBA" id="ARBA00023125"/>
    </source>
</evidence>
<keyword evidence="6" id="KW-1185">Reference proteome</keyword>
<dbReference type="InterPro" id="IPR050204">
    <property type="entry name" value="AraC_XylS_family_regulators"/>
</dbReference>
<protein>
    <submittedName>
        <fullName evidence="5">AraC family transcriptional regulator</fullName>
    </submittedName>
</protein>
<dbReference type="InterPro" id="IPR018062">
    <property type="entry name" value="HTH_AraC-typ_CS"/>
</dbReference>
<keyword evidence="2" id="KW-0238">DNA-binding</keyword>
<dbReference type="PROSITE" id="PS01124">
    <property type="entry name" value="HTH_ARAC_FAMILY_2"/>
    <property type="match status" value="1"/>
</dbReference>
<accession>A0ABX8QVQ6</accession>
<evidence type="ECO:0000256" key="1">
    <source>
        <dbReference type="ARBA" id="ARBA00023015"/>
    </source>
</evidence>
<name>A0ABX8QVQ6_9ACTN</name>
<dbReference type="InterPro" id="IPR009057">
    <property type="entry name" value="Homeodomain-like_sf"/>
</dbReference>
<dbReference type="Pfam" id="PF12833">
    <property type="entry name" value="HTH_18"/>
    <property type="match status" value="1"/>
</dbReference>
<dbReference type="InterPro" id="IPR018060">
    <property type="entry name" value="HTH_AraC"/>
</dbReference>
<evidence type="ECO:0000313" key="5">
    <source>
        <dbReference type="EMBL" id="QXJ22451.1"/>
    </source>
</evidence>
<dbReference type="InterPro" id="IPR020449">
    <property type="entry name" value="Tscrpt_reg_AraC-type_HTH"/>
</dbReference>
<evidence type="ECO:0000256" key="3">
    <source>
        <dbReference type="ARBA" id="ARBA00023163"/>
    </source>
</evidence>
<dbReference type="PROSITE" id="PS00041">
    <property type="entry name" value="HTH_ARAC_FAMILY_1"/>
    <property type="match status" value="1"/>
</dbReference>
<keyword evidence="3" id="KW-0804">Transcription</keyword>
<dbReference type="EMBL" id="CP059572">
    <property type="protein sequence ID" value="QXJ22451.1"/>
    <property type="molecule type" value="Genomic_DNA"/>
</dbReference>
<dbReference type="PANTHER" id="PTHR46796">
    <property type="entry name" value="HTH-TYPE TRANSCRIPTIONAL ACTIVATOR RHAS-RELATED"/>
    <property type="match status" value="1"/>
</dbReference>
<dbReference type="RefSeq" id="WP_231335697.1">
    <property type="nucleotide sequence ID" value="NZ_CP059572.1"/>
</dbReference>
<organism evidence="5 6">
    <name type="scientific">Actinomadura graeca</name>
    <dbReference type="NCBI Taxonomy" id="2750812"/>
    <lineage>
        <taxon>Bacteria</taxon>
        <taxon>Bacillati</taxon>
        <taxon>Actinomycetota</taxon>
        <taxon>Actinomycetes</taxon>
        <taxon>Streptosporangiales</taxon>
        <taxon>Thermomonosporaceae</taxon>
        <taxon>Actinomadura</taxon>
    </lineage>
</organism>
<dbReference type="Pfam" id="PF14525">
    <property type="entry name" value="AraC_binding_2"/>
    <property type="match status" value="1"/>
</dbReference>
<dbReference type="SUPFAM" id="SSF46689">
    <property type="entry name" value="Homeodomain-like"/>
    <property type="match status" value="1"/>
</dbReference>
<keyword evidence="1" id="KW-0805">Transcription regulation</keyword>
<dbReference type="SMART" id="SM00342">
    <property type="entry name" value="HTH_ARAC"/>
    <property type="match status" value="1"/>
</dbReference>
<evidence type="ECO:0000259" key="4">
    <source>
        <dbReference type="PROSITE" id="PS01124"/>
    </source>
</evidence>
<gene>
    <name evidence="5" type="ORF">AGRA3207_003451</name>
</gene>
<evidence type="ECO:0000313" key="6">
    <source>
        <dbReference type="Proteomes" id="UP001049518"/>
    </source>
</evidence>